<gene>
    <name evidence="5" type="ORF">CL176_08650</name>
</gene>
<keyword evidence="1" id="KW-0813">Transport</keyword>
<dbReference type="KEGG" id="abae:CL176_08650"/>
<dbReference type="InterPro" id="IPR003439">
    <property type="entry name" value="ABC_transporter-like_ATP-bd"/>
</dbReference>
<dbReference type="Proteomes" id="UP000263232">
    <property type="component" value="Chromosome"/>
</dbReference>
<dbReference type="EMBL" id="CP023434">
    <property type="protein sequence ID" value="AXY26064.1"/>
    <property type="molecule type" value="Genomic_DNA"/>
</dbReference>
<dbReference type="InterPro" id="IPR017871">
    <property type="entry name" value="ABC_transporter-like_CS"/>
</dbReference>
<keyword evidence="3 5" id="KW-0067">ATP-binding</keyword>
<evidence type="ECO:0000256" key="2">
    <source>
        <dbReference type="ARBA" id="ARBA00022741"/>
    </source>
</evidence>
<dbReference type="Gene3D" id="3.40.50.300">
    <property type="entry name" value="P-loop containing nucleotide triphosphate hydrolases"/>
    <property type="match status" value="1"/>
</dbReference>
<reference evidence="5 6" key="1">
    <citation type="submission" date="2017-09" db="EMBL/GenBank/DDBJ databases">
        <title>Complete genome sequence of Oxytococcus suis strain ZY16052.</title>
        <authorList>
            <person name="Li F."/>
        </authorList>
    </citation>
    <scope>NUCLEOTIDE SEQUENCE [LARGE SCALE GENOMIC DNA]</scope>
    <source>
        <strain evidence="5 6">ZY16052</strain>
    </source>
</reference>
<dbReference type="PANTHER" id="PTHR42788:SF2">
    <property type="entry name" value="ABC TRANSPORTER ATP-BINDING PROTEIN"/>
    <property type="match status" value="1"/>
</dbReference>
<dbReference type="RefSeq" id="WP_118990962.1">
    <property type="nucleotide sequence ID" value="NZ_CP023434.1"/>
</dbReference>
<dbReference type="GO" id="GO:0005524">
    <property type="term" value="F:ATP binding"/>
    <property type="evidence" value="ECO:0007669"/>
    <property type="project" value="UniProtKB-KW"/>
</dbReference>
<dbReference type="PROSITE" id="PS00211">
    <property type="entry name" value="ABC_TRANSPORTER_1"/>
    <property type="match status" value="1"/>
</dbReference>
<dbReference type="SUPFAM" id="SSF52540">
    <property type="entry name" value="P-loop containing nucleoside triphosphate hydrolases"/>
    <property type="match status" value="1"/>
</dbReference>
<organism evidence="5 6">
    <name type="scientific">Suicoccus acidiformans</name>
    <dbReference type="NCBI Taxonomy" id="2036206"/>
    <lineage>
        <taxon>Bacteria</taxon>
        <taxon>Bacillati</taxon>
        <taxon>Bacillota</taxon>
        <taxon>Bacilli</taxon>
        <taxon>Lactobacillales</taxon>
        <taxon>Aerococcaceae</taxon>
        <taxon>Suicoccus</taxon>
    </lineage>
</organism>
<dbReference type="InterPro" id="IPR003593">
    <property type="entry name" value="AAA+_ATPase"/>
</dbReference>
<evidence type="ECO:0000256" key="3">
    <source>
        <dbReference type="ARBA" id="ARBA00022840"/>
    </source>
</evidence>
<dbReference type="Pfam" id="PF00005">
    <property type="entry name" value="ABC_tran"/>
    <property type="match status" value="1"/>
</dbReference>
<dbReference type="GO" id="GO:0016887">
    <property type="term" value="F:ATP hydrolysis activity"/>
    <property type="evidence" value="ECO:0007669"/>
    <property type="project" value="InterPro"/>
</dbReference>
<evidence type="ECO:0000313" key="6">
    <source>
        <dbReference type="Proteomes" id="UP000263232"/>
    </source>
</evidence>
<dbReference type="SMART" id="SM00382">
    <property type="entry name" value="AAA"/>
    <property type="match status" value="1"/>
</dbReference>
<accession>A0A347WLV7</accession>
<feature type="domain" description="ABC transporter" evidence="4">
    <location>
        <begin position="2"/>
        <end position="227"/>
    </location>
</feature>
<dbReference type="PANTHER" id="PTHR42788">
    <property type="entry name" value="TAURINE IMPORT ATP-BINDING PROTEIN-RELATED"/>
    <property type="match status" value="1"/>
</dbReference>
<evidence type="ECO:0000313" key="5">
    <source>
        <dbReference type="EMBL" id="AXY26064.1"/>
    </source>
</evidence>
<evidence type="ECO:0000256" key="1">
    <source>
        <dbReference type="ARBA" id="ARBA00022448"/>
    </source>
</evidence>
<dbReference type="PROSITE" id="PS50893">
    <property type="entry name" value="ABC_TRANSPORTER_2"/>
    <property type="match status" value="1"/>
</dbReference>
<dbReference type="InterPro" id="IPR050166">
    <property type="entry name" value="ABC_transporter_ATP-bind"/>
</dbReference>
<proteinExistence type="predicted"/>
<name>A0A347WLV7_9LACT</name>
<keyword evidence="2" id="KW-0547">Nucleotide-binding</keyword>
<keyword evidence="6" id="KW-1185">Reference proteome</keyword>
<dbReference type="InterPro" id="IPR027417">
    <property type="entry name" value="P-loop_NTPase"/>
</dbReference>
<protein>
    <submittedName>
        <fullName evidence="5">Nitrate ABC transporter ATP-binding protein</fullName>
    </submittedName>
</protein>
<sequence>MLEVKNVSYHYENHDVLRDISLYVGQGETIAILGRSGVGKTTLFNLIAGVLAPQSGTIQINGDPNIQGKVSYMLQKDMLLPHKSILENIMLPRLIAEEKTKDAQAKAYQLLENFKLNQWADYYPKALSGGMRQRIALLRTTAFGREWLLLDEAFSALDAMTRRSLHRWFINYRKEMHISSLLITHDIDEAILLADRVYVIAGQPGQIIETLEINLPEADIDTQIFQPEFLAYKRTLLDLLDA</sequence>
<dbReference type="AlphaFoldDB" id="A0A347WLV7"/>
<dbReference type="OrthoDB" id="9802264at2"/>
<evidence type="ECO:0000259" key="4">
    <source>
        <dbReference type="PROSITE" id="PS50893"/>
    </source>
</evidence>